<reference evidence="9" key="1">
    <citation type="submission" date="2022-08" db="EMBL/GenBank/DDBJ databases">
        <title>Alicyclobacillus fastidiosus DSM 17978, complete genome.</title>
        <authorList>
            <person name="Wang Q."/>
            <person name="Cai R."/>
            <person name="Wang Z."/>
        </authorList>
    </citation>
    <scope>NUCLEOTIDE SEQUENCE</scope>
    <source>
        <strain evidence="9">DSM 17978</strain>
    </source>
</reference>
<feature type="transmembrane region" description="Helical" evidence="8">
    <location>
        <begin position="72"/>
        <end position="90"/>
    </location>
</feature>
<dbReference type="Pfam" id="PF09594">
    <property type="entry name" value="GT87"/>
    <property type="match status" value="1"/>
</dbReference>
<keyword evidence="6 8" id="KW-0472">Membrane</keyword>
<keyword evidence="4 8" id="KW-0812">Transmembrane</keyword>
<evidence type="ECO:0000256" key="2">
    <source>
        <dbReference type="ARBA" id="ARBA00022475"/>
    </source>
</evidence>
<keyword evidence="10" id="KW-1185">Reference proteome</keyword>
<protein>
    <submittedName>
        <fullName evidence="9">DUF2029 domain-containing protein</fullName>
    </submittedName>
</protein>
<keyword evidence="5 8" id="KW-1133">Transmembrane helix</keyword>
<feature type="transmembrane region" description="Helical" evidence="8">
    <location>
        <begin position="237"/>
        <end position="257"/>
    </location>
</feature>
<evidence type="ECO:0000256" key="7">
    <source>
        <dbReference type="ARBA" id="ARBA00024033"/>
    </source>
</evidence>
<comment type="subcellular location">
    <subcellularLocation>
        <location evidence="1">Cell membrane</location>
        <topology evidence="1">Multi-pass membrane protein</topology>
    </subcellularLocation>
</comment>
<gene>
    <name evidence="9" type="ORF">NZD89_15950</name>
</gene>
<evidence type="ECO:0000256" key="1">
    <source>
        <dbReference type="ARBA" id="ARBA00004651"/>
    </source>
</evidence>
<feature type="transmembrane region" description="Helical" evidence="8">
    <location>
        <begin position="368"/>
        <end position="388"/>
    </location>
</feature>
<organism evidence="9 10">
    <name type="scientific">Alicyclobacillus fastidiosus</name>
    <dbReference type="NCBI Taxonomy" id="392011"/>
    <lineage>
        <taxon>Bacteria</taxon>
        <taxon>Bacillati</taxon>
        <taxon>Bacillota</taxon>
        <taxon>Bacilli</taxon>
        <taxon>Bacillales</taxon>
        <taxon>Alicyclobacillaceae</taxon>
        <taxon>Alicyclobacillus</taxon>
    </lineage>
</organism>
<proteinExistence type="inferred from homology"/>
<evidence type="ECO:0000313" key="9">
    <source>
        <dbReference type="EMBL" id="WAH39890.1"/>
    </source>
</evidence>
<feature type="transmembrane region" description="Helical" evidence="8">
    <location>
        <begin position="312"/>
        <end position="329"/>
    </location>
</feature>
<evidence type="ECO:0000313" key="10">
    <source>
        <dbReference type="Proteomes" id="UP001164761"/>
    </source>
</evidence>
<dbReference type="RefSeq" id="WP_268003788.1">
    <property type="nucleotide sequence ID" value="NZ_BSUT01000001.1"/>
</dbReference>
<feature type="transmembrane region" description="Helical" evidence="8">
    <location>
        <begin position="144"/>
        <end position="167"/>
    </location>
</feature>
<evidence type="ECO:0000256" key="6">
    <source>
        <dbReference type="ARBA" id="ARBA00023136"/>
    </source>
</evidence>
<keyword evidence="2" id="KW-1003">Cell membrane</keyword>
<evidence type="ECO:0000256" key="5">
    <source>
        <dbReference type="ARBA" id="ARBA00022989"/>
    </source>
</evidence>
<dbReference type="EMBL" id="CP104067">
    <property type="protein sequence ID" value="WAH39890.1"/>
    <property type="molecule type" value="Genomic_DNA"/>
</dbReference>
<dbReference type="InterPro" id="IPR018584">
    <property type="entry name" value="GT87"/>
</dbReference>
<accession>A0ABY6ZCP9</accession>
<name>A0ABY6ZCP9_9BACL</name>
<evidence type="ECO:0000256" key="8">
    <source>
        <dbReference type="SAM" id="Phobius"/>
    </source>
</evidence>
<feature type="transmembrane region" description="Helical" evidence="8">
    <location>
        <begin position="341"/>
        <end position="361"/>
    </location>
</feature>
<feature type="transmembrane region" description="Helical" evidence="8">
    <location>
        <begin position="394"/>
        <end position="411"/>
    </location>
</feature>
<evidence type="ECO:0000256" key="4">
    <source>
        <dbReference type="ARBA" id="ARBA00022692"/>
    </source>
</evidence>
<comment type="similarity">
    <text evidence="7">Belongs to the glycosyltransferase 87 family.</text>
</comment>
<feature type="transmembrane region" description="Helical" evidence="8">
    <location>
        <begin position="99"/>
        <end position="119"/>
    </location>
</feature>
<dbReference type="Proteomes" id="UP001164761">
    <property type="component" value="Chromosome"/>
</dbReference>
<sequence>MLKFAKTVRGLGDFQMFWTGARALDLGLDPYKPESWQIVFPSGSNGLEYFSPIFLAELQSPLGLLGIHSAKLIWNFASLLIILFVLGLLLKMSKVKQRFGYLAIAFAVLTFNPIIFMFGNGQTDALVLLGIVLSMYLLESGRSFLAGLSLCIGGVNPHLIVGVAVYYVLRSVMKRDFQLFLGMLSGGAFLFAVSIPYLSYLVEWVRTVLPHAQREAFGLPNEITFTHIVWSFVKGPAVSALTALWEVINLVMAFLFWRRSHFANTLKDVATAILLTLSTATYSFNQDYVILLAFIPYILVTLSKGKVENGKTLLPLLIVIGLLFSPLTGDMIPLSKLGYEIVFPPLVLIGAIIGNQTFHTFRIQSRRLYITSACAVWLASLLVCELSLYLGNALVQEILLILVVFVALMSLRSKEV</sequence>
<keyword evidence="3" id="KW-0808">Transferase</keyword>
<evidence type="ECO:0000256" key="3">
    <source>
        <dbReference type="ARBA" id="ARBA00022679"/>
    </source>
</evidence>
<feature type="transmembrane region" description="Helical" evidence="8">
    <location>
        <begin position="179"/>
        <end position="200"/>
    </location>
</feature>